<dbReference type="InterPro" id="IPR049453">
    <property type="entry name" value="Memb_transporter_dom"/>
</dbReference>
<evidence type="ECO:0000313" key="7">
    <source>
        <dbReference type="EMBL" id="MDI5949386.1"/>
    </source>
</evidence>
<accession>A0AAW6TKB3</accession>
<name>A0AAW6TKB3_9FLAO</name>
<evidence type="ECO:0000313" key="8">
    <source>
        <dbReference type="Proteomes" id="UP001228643"/>
    </source>
</evidence>
<comment type="subcellular location">
    <subcellularLocation>
        <location evidence="1">Membrane</location>
        <topology evidence="1">Multi-pass membrane protein</topology>
    </subcellularLocation>
</comment>
<dbReference type="RefSeq" id="WP_282715307.1">
    <property type="nucleotide sequence ID" value="NZ_JASCRY010000001.1"/>
</dbReference>
<proteinExistence type="predicted"/>
<sequence>MVNDNLKILLAGEVKALFELKKTERLWHIPVLASLCVGIPLLVGYYFNRLDYGILACIAGLVILYMPTTTVARRMITLLACSFGFMVSFFIGVCFSFDPIISSVVLGLFTMSVHWIVNYFRMKPPGGFFFIMIASLASCMPFNLETIPIRVGLIGMGAMLACTLALLYSLFVAEKHSPKKELIVVENNNETTLFESVIVGVFIFLSLITGRLLELENPYWLPISCAAVMQGASLKHVWQRSFQRVLGTFIGLGLTWLLLLFKMTPLTICICIMVLQFIIEMLIVRHYGLAVVFITPLTLFLAEAGGAMTVDATTLISVRFLDIFLGSCIGAVAGWFLHDEQLRHKAENQIRKAKTRISRK</sequence>
<keyword evidence="2 5" id="KW-0812">Transmembrane</keyword>
<feature type="transmembrane region" description="Helical" evidence="5">
    <location>
        <begin position="284"/>
        <end position="304"/>
    </location>
</feature>
<feature type="transmembrane region" description="Helical" evidence="5">
    <location>
        <begin position="52"/>
        <end position="68"/>
    </location>
</feature>
<feature type="transmembrane region" description="Helical" evidence="5">
    <location>
        <begin position="26"/>
        <end position="46"/>
    </location>
</feature>
<keyword evidence="3 5" id="KW-1133">Transmembrane helix</keyword>
<feature type="transmembrane region" description="Helical" evidence="5">
    <location>
        <begin position="316"/>
        <end position="337"/>
    </location>
</feature>
<keyword evidence="4 5" id="KW-0472">Membrane</keyword>
<feature type="transmembrane region" description="Helical" evidence="5">
    <location>
        <begin position="127"/>
        <end position="144"/>
    </location>
</feature>
<feature type="transmembrane region" description="Helical" evidence="5">
    <location>
        <begin position="150"/>
        <end position="171"/>
    </location>
</feature>
<dbReference type="GO" id="GO:0016020">
    <property type="term" value="C:membrane"/>
    <property type="evidence" value="ECO:0007669"/>
    <property type="project" value="UniProtKB-SubCell"/>
</dbReference>
<organism evidence="7 8">
    <name type="scientific">Flavobacterium yafengii</name>
    <dbReference type="NCBI Taxonomy" id="3041253"/>
    <lineage>
        <taxon>Bacteria</taxon>
        <taxon>Pseudomonadati</taxon>
        <taxon>Bacteroidota</taxon>
        <taxon>Flavobacteriia</taxon>
        <taxon>Flavobacteriales</taxon>
        <taxon>Flavobacteriaceae</taxon>
        <taxon>Flavobacterium</taxon>
    </lineage>
</organism>
<dbReference type="AlphaFoldDB" id="A0AAW6TKB3"/>
<evidence type="ECO:0000256" key="4">
    <source>
        <dbReference type="ARBA" id="ARBA00023136"/>
    </source>
</evidence>
<dbReference type="Proteomes" id="UP001228643">
    <property type="component" value="Unassembled WGS sequence"/>
</dbReference>
<comment type="caution">
    <text evidence="7">The sequence shown here is derived from an EMBL/GenBank/DDBJ whole genome shotgun (WGS) entry which is preliminary data.</text>
</comment>
<evidence type="ECO:0000256" key="2">
    <source>
        <dbReference type="ARBA" id="ARBA00022692"/>
    </source>
</evidence>
<reference evidence="7 8" key="1">
    <citation type="submission" date="2023-04" db="EMBL/GenBank/DDBJ databases">
        <title>Two novel species of Flavobacterium.</title>
        <authorList>
            <person name="Liu Q."/>
            <person name="Xin Y.-H."/>
        </authorList>
    </citation>
    <scope>NUCLEOTIDE SEQUENCE [LARGE SCALE GENOMIC DNA]</scope>
    <source>
        <strain evidence="7 8">LB2P87</strain>
    </source>
</reference>
<keyword evidence="8" id="KW-1185">Reference proteome</keyword>
<protein>
    <submittedName>
        <fullName evidence="7">FUSC family protein</fullName>
    </submittedName>
</protein>
<gene>
    <name evidence="7" type="ORF">QLS97_06975</name>
</gene>
<evidence type="ECO:0000256" key="3">
    <source>
        <dbReference type="ARBA" id="ARBA00022989"/>
    </source>
</evidence>
<evidence type="ECO:0000256" key="1">
    <source>
        <dbReference type="ARBA" id="ARBA00004141"/>
    </source>
</evidence>
<feature type="transmembrane region" description="Helical" evidence="5">
    <location>
        <begin position="245"/>
        <end position="278"/>
    </location>
</feature>
<dbReference type="EMBL" id="JASCRY010000001">
    <property type="protein sequence ID" value="MDI5949386.1"/>
    <property type="molecule type" value="Genomic_DNA"/>
</dbReference>
<dbReference type="Pfam" id="PF13515">
    <property type="entry name" value="FUSC_2"/>
    <property type="match status" value="1"/>
</dbReference>
<feature type="transmembrane region" description="Helical" evidence="5">
    <location>
        <begin position="192"/>
        <end position="213"/>
    </location>
</feature>
<feature type="domain" description="Integral membrane bound transporter" evidence="6">
    <location>
        <begin position="206"/>
        <end position="332"/>
    </location>
</feature>
<feature type="transmembrane region" description="Helical" evidence="5">
    <location>
        <begin position="99"/>
        <end position="120"/>
    </location>
</feature>
<evidence type="ECO:0000256" key="5">
    <source>
        <dbReference type="SAM" id="Phobius"/>
    </source>
</evidence>
<feature type="transmembrane region" description="Helical" evidence="5">
    <location>
        <begin position="75"/>
        <end position="93"/>
    </location>
</feature>
<evidence type="ECO:0000259" key="6">
    <source>
        <dbReference type="Pfam" id="PF13515"/>
    </source>
</evidence>